<dbReference type="SUPFAM" id="SSF58104">
    <property type="entry name" value="Methyl-accepting chemotaxis protein (MCP) signaling domain"/>
    <property type="match status" value="1"/>
</dbReference>
<feature type="transmembrane region" description="Helical" evidence="7">
    <location>
        <begin position="183"/>
        <end position="203"/>
    </location>
</feature>
<accession>A0A8E2LFH0</accession>
<keyword evidence="3 7" id="KW-0472">Membrane</keyword>
<comment type="caution">
    <text evidence="10">The sequence shown here is derived from an EMBL/GenBank/DDBJ whole genome shotgun (WGS) entry which is preliminary data.</text>
</comment>
<dbReference type="RefSeq" id="WP_169846877.1">
    <property type="nucleotide sequence ID" value="NZ_CP065424.1"/>
</dbReference>
<dbReference type="PROSITE" id="PS50111">
    <property type="entry name" value="CHEMOTAXIS_TRANSDUC_2"/>
    <property type="match status" value="1"/>
</dbReference>
<dbReference type="EMBL" id="MTLA01000055">
    <property type="protein sequence ID" value="OOP69383.1"/>
    <property type="molecule type" value="Genomic_DNA"/>
</dbReference>
<dbReference type="Gene3D" id="6.10.340.10">
    <property type="match status" value="1"/>
</dbReference>
<dbReference type="SMART" id="SM00304">
    <property type="entry name" value="HAMP"/>
    <property type="match status" value="2"/>
</dbReference>
<evidence type="ECO:0000256" key="4">
    <source>
        <dbReference type="ARBA" id="ARBA00023224"/>
    </source>
</evidence>
<comment type="subcellular location">
    <subcellularLocation>
        <location evidence="1">Cell membrane</location>
    </subcellularLocation>
</comment>
<evidence type="ECO:0000313" key="10">
    <source>
        <dbReference type="EMBL" id="OOP69383.1"/>
    </source>
</evidence>
<dbReference type="FunFam" id="1.10.287.950:FF:000001">
    <property type="entry name" value="Methyl-accepting chemotaxis sensory transducer"/>
    <property type="match status" value="1"/>
</dbReference>
<evidence type="ECO:0000259" key="8">
    <source>
        <dbReference type="PROSITE" id="PS50111"/>
    </source>
</evidence>
<dbReference type="Pfam" id="PF05227">
    <property type="entry name" value="CHASE3"/>
    <property type="match status" value="1"/>
</dbReference>
<organism evidence="10 11">
    <name type="scientific">Heyndrickxia oleronia</name>
    <dbReference type="NCBI Taxonomy" id="38875"/>
    <lineage>
        <taxon>Bacteria</taxon>
        <taxon>Bacillati</taxon>
        <taxon>Bacillota</taxon>
        <taxon>Bacilli</taxon>
        <taxon>Bacillales</taxon>
        <taxon>Bacillaceae</taxon>
        <taxon>Heyndrickxia</taxon>
    </lineage>
</organism>
<keyword evidence="4 6" id="KW-0807">Transducer</keyword>
<dbReference type="Proteomes" id="UP000189761">
    <property type="component" value="Unassembled WGS sequence"/>
</dbReference>
<dbReference type="SMART" id="SM00283">
    <property type="entry name" value="MA"/>
    <property type="match status" value="1"/>
</dbReference>
<protein>
    <recommendedName>
        <fullName evidence="12">Methyl-accepting chemotaxis protein</fullName>
    </recommendedName>
</protein>
<dbReference type="InterPro" id="IPR004090">
    <property type="entry name" value="Chemotax_Me-accpt_rcpt"/>
</dbReference>
<dbReference type="InterPro" id="IPR007891">
    <property type="entry name" value="CHASE3"/>
</dbReference>
<dbReference type="PANTHER" id="PTHR32089">
    <property type="entry name" value="METHYL-ACCEPTING CHEMOTAXIS PROTEIN MCPB"/>
    <property type="match status" value="1"/>
</dbReference>
<comment type="similarity">
    <text evidence="5">Belongs to the methyl-accepting chemotaxis (MCP) protein family.</text>
</comment>
<dbReference type="GO" id="GO:0005886">
    <property type="term" value="C:plasma membrane"/>
    <property type="evidence" value="ECO:0007669"/>
    <property type="project" value="UniProtKB-SubCell"/>
</dbReference>
<name>A0A8E2LFH0_9BACI</name>
<evidence type="ECO:0000256" key="2">
    <source>
        <dbReference type="ARBA" id="ARBA00022475"/>
    </source>
</evidence>
<feature type="domain" description="HAMP" evidence="9">
    <location>
        <begin position="205"/>
        <end position="258"/>
    </location>
</feature>
<dbReference type="InterPro" id="IPR003660">
    <property type="entry name" value="HAMP_dom"/>
</dbReference>
<sequence>MKWNVQRKILSGFISVLILLLVLAGISYSQLLTVNKTYSNLLDEQVEKVSMAKELDLLFQRQSASIRGYIITNNSDYYNQYQEARSLYLNTSKKIKKLIASSKGKQLYEQIDSLDNQYFDAVDLEVKLFKEHNQAELNKFITNDLKGISENFTASVDALVDHQQKQLDETHDQVREKVNNIKVFIIVITIFALLVGIVIALVIGRMIARPIKKVSGIMKLVSEGDLRIDPVKVRSEDEIGELARSFNQMVEDLAFVVRQVSDSSMQVASSSEQLTASAQQSASAAEQVTRVITENANGTEKQLETFYEVNGAVDEMAEGMNQIARASEEMLHSSEETSTLSEQGVASITKVVAQMNEIHTTVEEATNMIHSLGRHSEDIRKITEIITGIANQTNLLALNAAIEAARAGEHGKGFAVVADEVRILAEESRKSSDQISAMIEQIQAETKKTVISMEAGNNKVEQGLAFSNEANESFFKISQSISTVANRAEHVSSSVENIQSITLKVAKAMEGAKKISEQVANGSQENASASEEQLATMEEIASSAENLSHLAEELQMVISKFKLTQQ</sequence>
<dbReference type="PANTHER" id="PTHR32089:SF112">
    <property type="entry name" value="LYSOZYME-LIKE PROTEIN-RELATED"/>
    <property type="match status" value="1"/>
</dbReference>
<feature type="domain" description="Methyl-accepting transducer" evidence="8">
    <location>
        <begin position="277"/>
        <end position="541"/>
    </location>
</feature>
<dbReference type="AlphaFoldDB" id="A0A8E2LFH0"/>
<dbReference type="CDD" id="cd06225">
    <property type="entry name" value="HAMP"/>
    <property type="match status" value="1"/>
</dbReference>
<dbReference type="PRINTS" id="PR00260">
    <property type="entry name" value="CHEMTRNSDUCR"/>
</dbReference>
<dbReference type="Gene3D" id="1.10.287.950">
    <property type="entry name" value="Methyl-accepting chemotaxis protein"/>
    <property type="match status" value="1"/>
</dbReference>
<keyword evidence="11" id="KW-1185">Reference proteome</keyword>
<dbReference type="InterPro" id="IPR004089">
    <property type="entry name" value="MCPsignal_dom"/>
</dbReference>
<evidence type="ECO:0000256" key="6">
    <source>
        <dbReference type="PROSITE-ProRule" id="PRU00284"/>
    </source>
</evidence>
<evidence type="ECO:0000256" key="1">
    <source>
        <dbReference type="ARBA" id="ARBA00004236"/>
    </source>
</evidence>
<dbReference type="GO" id="GO:0004888">
    <property type="term" value="F:transmembrane signaling receptor activity"/>
    <property type="evidence" value="ECO:0007669"/>
    <property type="project" value="InterPro"/>
</dbReference>
<dbReference type="Pfam" id="PF00672">
    <property type="entry name" value="HAMP"/>
    <property type="match status" value="1"/>
</dbReference>
<reference evidence="10 11" key="1">
    <citation type="submission" date="2017-01" db="EMBL/GenBank/DDBJ databases">
        <title>Draft genome sequence of Bacillus oleronius.</title>
        <authorList>
            <person name="Allam M."/>
        </authorList>
    </citation>
    <scope>NUCLEOTIDE SEQUENCE [LARGE SCALE GENOMIC DNA]</scope>
    <source>
        <strain evidence="10 11">DSM 9356</strain>
    </source>
</reference>
<proteinExistence type="inferred from homology"/>
<dbReference type="GO" id="GO:0007165">
    <property type="term" value="P:signal transduction"/>
    <property type="evidence" value="ECO:0007669"/>
    <property type="project" value="UniProtKB-KW"/>
</dbReference>
<keyword evidence="7" id="KW-0812">Transmembrane</keyword>
<evidence type="ECO:0008006" key="12">
    <source>
        <dbReference type="Google" id="ProtNLM"/>
    </source>
</evidence>
<dbReference type="Pfam" id="PF00015">
    <property type="entry name" value="MCPsignal"/>
    <property type="match status" value="1"/>
</dbReference>
<evidence type="ECO:0000256" key="7">
    <source>
        <dbReference type="SAM" id="Phobius"/>
    </source>
</evidence>
<dbReference type="InterPro" id="IPR047347">
    <property type="entry name" value="YvaQ-like_sensor"/>
</dbReference>
<gene>
    <name evidence="10" type="ORF">BWZ43_05360</name>
</gene>
<dbReference type="CDD" id="cd11386">
    <property type="entry name" value="MCP_signal"/>
    <property type="match status" value="1"/>
</dbReference>
<dbReference type="CDD" id="cd19411">
    <property type="entry name" value="MCP2201-like_sensor"/>
    <property type="match status" value="1"/>
</dbReference>
<evidence type="ECO:0000313" key="11">
    <source>
        <dbReference type="Proteomes" id="UP000189761"/>
    </source>
</evidence>
<keyword evidence="7" id="KW-1133">Transmembrane helix</keyword>
<dbReference type="PROSITE" id="PS50885">
    <property type="entry name" value="HAMP"/>
    <property type="match status" value="1"/>
</dbReference>
<dbReference type="GO" id="GO:0006935">
    <property type="term" value="P:chemotaxis"/>
    <property type="evidence" value="ECO:0007669"/>
    <property type="project" value="InterPro"/>
</dbReference>
<evidence type="ECO:0000256" key="3">
    <source>
        <dbReference type="ARBA" id="ARBA00023136"/>
    </source>
</evidence>
<keyword evidence="2" id="KW-1003">Cell membrane</keyword>
<evidence type="ECO:0000256" key="5">
    <source>
        <dbReference type="ARBA" id="ARBA00029447"/>
    </source>
</evidence>
<evidence type="ECO:0000259" key="9">
    <source>
        <dbReference type="PROSITE" id="PS50885"/>
    </source>
</evidence>